<evidence type="ECO:0000256" key="1">
    <source>
        <dbReference type="SAM" id="MobiDB-lite"/>
    </source>
</evidence>
<protein>
    <recommendedName>
        <fullName evidence="4">Integrase core domain containing protein</fullName>
    </recommendedName>
</protein>
<evidence type="ECO:0008006" key="4">
    <source>
        <dbReference type="Google" id="ProtNLM"/>
    </source>
</evidence>
<keyword evidence="3" id="KW-1185">Reference proteome</keyword>
<feature type="compositionally biased region" description="Polar residues" evidence="1">
    <location>
        <begin position="94"/>
        <end position="104"/>
    </location>
</feature>
<dbReference type="Proteomes" id="UP001311915">
    <property type="component" value="Unassembled WGS sequence"/>
</dbReference>
<evidence type="ECO:0000313" key="2">
    <source>
        <dbReference type="EMBL" id="KAK4731744.1"/>
    </source>
</evidence>
<organism evidence="2 3">
    <name type="scientific">Solanum pinnatisectum</name>
    <name type="common">tansyleaf nightshade</name>
    <dbReference type="NCBI Taxonomy" id="50273"/>
    <lineage>
        <taxon>Eukaryota</taxon>
        <taxon>Viridiplantae</taxon>
        <taxon>Streptophyta</taxon>
        <taxon>Embryophyta</taxon>
        <taxon>Tracheophyta</taxon>
        <taxon>Spermatophyta</taxon>
        <taxon>Magnoliopsida</taxon>
        <taxon>eudicotyledons</taxon>
        <taxon>Gunneridae</taxon>
        <taxon>Pentapetalae</taxon>
        <taxon>asterids</taxon>
        <taxon>lamiids</taxon>
        <taxon>Solanales</taxon>
        <taxon>Solanaceae</taxon>
        <taxon>Solanoideae</taxon>
        <taxon>Solaneae</taxon>
        <taxon>Solanum</taxon>
    </lineage>
</organism>
<proteinExistence type="predicted"/>
<name>A0AAV9M378_9SOLN</name>
<dbReference type="AlphaFoldDB" id="A0AAV9M378"/>
<feature type="region of interest" description="Disordered" evidence="1">
    <location>
        <begin position="88"/>
        <end position="122"/>
    </location>
</feature>
<evidence type="ECO:0000313" key="3">
    <source>
        <dbReference type="Proteomes" id="UP001311915"/>
    </source>
</evidence>
<sequence length="190" mass="21073">MPRTTPQRAAGILDVNQATATNAKLDAMQHNIAMHLKQMSLNQALVNMVQHASNWFGVCGSGAHETKQCEVNSNFVNYLGNAQRGGGQQNYGNTYNPSWRNHPNFSWGGNQNQNQAQGANQYCSQGVEQQYQNPNQGTNPSAPKGGLTNEELLQKIMTEIRTKINAKIDKQDKNIRNIQMSQMSLEKQVA</sequence>
<dbReference type="EMBL" id="JAWPEI010000003">
    <property type="protein sequence ID" value="KAK4731744.1"/>
    <property type="molecule type" value="Genomic_DNA"/>
</dbReference>
<gene>
    <name evidence="2" type="ORF">R3W88_024732</name>
</gene>
<comment type="caution">
    <text evidence="2">The sequence shown here is derived from an EMBL/GenBank/DDBJ whole genome shotgun (WGS) entry which is preliminary data.</text>
</comment>
<feature type="compositionally biased region" description="Low complexity" evidence="1">
    <location>
        <begin position="108"/>
        <end position="121"/>
    </location>
</feature>
<reference evidence="2 3" key="1">
    <citation type="submission" date="2023-10" db="EMBL/GenBank/DDBJ databases">
        <title>Genome-Wide Identification Analysis in wild type Solanum Pinnatisectum Reveals Some Genes Defensing Phytophthora Infestans.</title>
        <authorList>
            <person name="Sun C."/>
        </authorList>
    </citation>
    <scope>NUCLEOTIDE SEQUENCE [LARGE SCALE GENOMIC DNA]</scope>
    <source>
        <strain evidence="2">LQN</strain>
        <tissue evidence="2">Leaf</tissue>
    </source>
</reference>
<accession>A0AAV9M378</accession>